<evidence type="ECO:0000256" key="9">
    <source>
        <dbReference type="ARBA" id="ARBA00023136"/>
    </source>
</evidence>
<keyword evidence="10" id="KW-0998">Cell outer membrane</keyword>
<dbReference type="KEGG" id="pacp:FAZ97_15420"/>
<evidence type="ECO:0000256" key="10">
    <source>
        <dbReference type="ARBA" id="ARBA00023237"/>
    </source>
</evidence>
<evidence type="ECO:0000313" key="12">
    <source>
        <dbReference type="EMBL" id="QGZ56381.1"/>
    </source>
</evidence>
<comment type="subcellular location">
    <subcellularLocation>
        <location evidence="1">Cell outer membrane</location>
        <topology evidence="1">Multi-pass membrane protein</topology>
    </subcellularLocation>
</comment>
<dbReference type="GO" id="GO:0046930">
    <property type="term" value="C:pore complex"/>
    <property type="evidence" value="ECO:0007669"/>
    <property type="project" value="UniProtKB-KW"/>
</dbReference>
<dbReference type="GO" id="GO:0015288">
    <property type="term" value="F:porin activity"/>
    <property type="evidence" value="ECO:0007669"/>
    <property type="project" value="UniProtKB-KW"/>
</dbReference>
<organism evidence="12 13">
    <name type="scientific">Paraburkholderia acidiphila</name>
    <dbReference type="NCBI Taxonomy" id="2571747"/>
    <lineage>
        <taxon>Bacteria</taxon>
        <taxon>Pseudomonadati</taxon>
        <taxon>Pseudomonadota</taxon>
        <taxon>Betaproteobacteria</taxon>
        <taxon>Burkholderiales</taxon>
        <taxon>Burkholderiaceae</taxon>
        <taxon>Paraburkholderia</taxon>
    </lineage>
</organism>
<dbReference type="PANTHER" id="PTHR34501">
    <property type="entry name" value="PROTEIN YDDL-RELATED"/>
    <property type="match status" value="1"/>
</dbReference>
<keyword evidence="9" id="KW-0472">Membrane</keyword>
<proteinExistence type="predicted"/>
<evidence type="ECO:0000256" key="5">
    <source>
        <dbReference type="ARBA" id="ARBA00022692"/>
    </source>
</evidence>
<dbReference type="CDD" id="cd00342">
    <property type="entry name" value="gram_neg_porins"/>
    <property type="match status" value="1"/>
</dbReference>
<name>A0A7Z2G797_9BURK</name>
<dbReference type="Proteomes" id="UP000434209">
    <property type="component" value="Chromosome 2"/>
</dbReference>
<dbReference type="Gene3D" id="2.40.160.10">
    <property type="entry name" value="Porin"/>
    <property type="match status" value="1"/>
</dbReference>
<keyword evidence="6" id="KW-0732">Signal</keyword>
<dbReference type="PANTHER" id="PTHR34501:SF9">
    <property type="entry name" value="MAJOR OUTER MEMBRANE PROTEIN P.IA"/>
    <property type="match status" value="1"/>
</dbReference>
<dbReference type="GO" id="GO:0006811">
    <property type="term" value="P:monoatomic ion transport"/>
    <property type="evidence" value="ECO:0007669"/>
    <property type="project" value="UniProtKB-KW"/>
</dbReference>
<evidence type="ECO:0000256" key="6">
    <source>
        <dbReference type="ARBA" id="ARBA00022729"/>
    </source>
</evidence>
<dbReference type="EMBL" id="CP046910">
    <property type="protein sequence ID" value="QGZ56381.1"/>
    <property type="molecule type" value="Genomic_DNA"/>
</dbReference>
<keyword evidence="13" id="KW-1185">Reference proteome</keyword>
<keyword evidence="7" id="KW-0406">Ion transport</keyword>
<evidence type="ECO:0000256" key="3">
    <source>
        <dbReference type="ARBA" id="ARBA00022448"/>
    </source>
</evidence>
<sequence length="372" mass="39466">MFFYVSSVFAQGSMTLYGVLENGFDYVNNSGGKQVYAMRDGTYTGVYGSRWGICGQEDLGGGWSALTRLENGFNIPTGNLGQGGRMFGRQAYLGLSNNNIGVVTAGRQYDSMVDYLQFATTGSVLGSYASHASDIDNLSNSYRIDNSVKFTSALANGIRFGGLVALADSATSTSQKQVPVWSAGADYTGHGLRAGLAYFHADNPASLFSDGAHYLDNTSGSAIGSTGPWSYVGRPSKVDSFGLGATYTVGKSTFAAVLTRARFADANGTKGNATFDDADVSFRYAVTPAVKVIGGYLYTIGHINYAGYSVKYHRVALGTDYALSKRTDIYFGLFAQQAGGAAKGADLYQGAGTQTSTTDRQFAMRTALVTRF</sequence>
<dbReference type="RefSeq" id="WP_158759344.1">
    <property type="nucleotide sequence ID" value="NZ_CP046910.1"/>
</dbReference>
<feature type="domain" description="Porin" evidence="11">
    <location>
        <begin position="7"/>
        <end position="332"/>
    </location>
</feature>
<dbReference type="AlphaFoldDB" id="A0A7Z2G797"/>
<evidence type="ECO:0000256" key="2">
    <source>
        <dbReference type="ARBA" id="ARBA00011233"/>
    </source>
</evidence>
<dbReference type="OrthoDB" id="8982743at2"/>
<evidence type="ECO:0000256" key="7">
    <source>
        <dbReference type="ARBA" id="ARBA00023065"/>
    </source>
</evidence>
<keyword evidence="5" id="KW-0812">Transmembrane</keyword>
<dbReference type="SUPFAM" id="SSF56935">
    <property type="entry name" value="Porins"/>
    <property type="match status" value="1"/>
</dbReference>
<keyword evidence="8" id="KW-0626">Porin</keyword>
<accession>A0A7Z2G797</accession>
<keyword evidence="3" id="KW-0813">Transport</keyword>
<reference evidence="12 13" key="1">
    <citation type="submission" date="2019-12" db="EMBL/GenBank/DDBJ databases">
        <title>Paraburkholderia acidiphila 7Q-K02 sp. nov and Paraburkholderia acidisoli DHF22 sp. nov., two strains isolated from forest soil.</title>
        <authorList>
            <person name="Gao Z."/>
            <person name="Qiu L."/>
        </authorList>
    </citation>
    <scope>NUCLEOTIDE SEQUENCE [LARGE SCALE GENOMIC DNA]</scope>
    <source>
        <strain evidence="12 13">7Q-K02</strain>
    </source>
</reference>
<protein>
    <submittedName>
        <fullName evidence="12">Porin</fullName>
    </submittedName>
</protein>
<dbReference type="InterPro" id="IPR050298">
    <property type="entry name" value="Gram-neg_bact_OMP"/>
</dbReference>
<evidence type="ECO:0000256" key="8">
    <source>
        <dbReference type="ARBA" id="ARBA00023114"/>
    </source>
</evidence>
<evidence type="ECO:0000256" key="1">
    <source>
        <dbReference type="ARBA" id="ARBA00004571"/>
    </source>
</evidence>
<keyword evidence="4" id="KW-1134">Transmembrane beta strand</keyword>
<evidence type="ECO:0000259" key="11">
    <source>
        <dbReference type="Pfam" id="PF13609"/>
    </source>
</evidence>
<comment type="subunit">
    <text evidence="2">Homotrimer.</text>
</comment>
<dbReference type="InterPro" id="IPR033900">
    <property type="entry name" value="Gram_neg_porin_domain"/>
</dbReference>
<dbReference type="GO" id="GO:0009279">
    <property type="term" value="C:cell outer membrane"/>
    <property type="evidence" value="ECO:0007669"/>
    <property type="project" value="UniProtKB-SubCell"/>
</dbReference>
<dbReference type="Pfam" id="PF13609">
    <property type="entry name" value="Porin_4"/>
    <property type="match status" value="1"/>
</dbReference>
<gene>
    <name evidence="12" type="ORF">FAZ97_15420</name>
</gene>
<evidence type="ECO:0000313" key="13">
    <source>
        <dbReference type="Proteomes" id="UP000434209"/>
    </source>
</evidence>
<dbReference type="InterPro" id="IPR023614">
    <property type="entry name" value="Porin_dom_sf"/>
</dbReference>
<evidence type="ECO:0000256" key="4">
    <source>
        <dbReference type="ARBA" id="ARBA00022452"/>
    </source>
</evidence>